<dbReference type="Proteomes" id="UP000183812">
    <property type="component" value="Unassembled WGS sequence"/>
</dbReference>
<evidence type="ECO:0008006" key="3">
    <source>
        <dbReference type="Google" id="ProtNLM"/>
    </source>
</evidence>
<dbReference type="PANTHER" id="PTHR34817">
    <property type="entry name" value="NUCLEOTIDYLTRANSFERASE"/>
    <property type="match status" value="1"/>
</dbReference>
<accession>A0A1G7SIH8</accession>
<name>A0A1G7SIH8_RHOCA</name>
<gene>
    <name evidence="1" type="ORF">SAMN04244550_03620</name>
</gene>
<protein>
    <recommendedName>
        <fullName evidence="3">Nucleotidyltransferase domain-containing protein</fullName>
    </recommendedName>
</protein>
<dbReference type="EMBL" id="FNAY01000041">
    <property type="protein sequence ID" value="SDG22694.1"/>
    <property type="molecule type" value="Genomic_DNA"/>
</dbReference>
<dbReference type="RefSeq" id="WP_217630607.1">
    <property type="nucleotide sequence ID" value="NZ_CP119563.1"/>
</dbReference>
<dbReference type="InterPro" id="IPR018775">
    <property type="entry name" value="RlaP"/>
</dbReference>
<proteinExistence type="predicted"/>
<dbReference type="AlphaFoldDB" id="A0A1G7SIH8"/>
<evidence type="ECO:0000313" key="2">
    <source>
        <dbReference type="Proteomes" id="UP000183812"/>
    </source>
</evidence>
<dbReference type="Pfam" id="PF10127">
    <property type="entry name" value="RlaP"/>
    <property type="match status" value="1"/>
</dbReference>
<organism evidence="1 2">
    <name type="scientific">Rhodobacter capsulatus</name>
    <name type="common">Rhodopseudomonas capsulata</name>
    <dbReference type="NCBI Taxonomy" id="1061"/>
    <lineage>
        <taxon>Bacteria</taxon>
        <taxon>Pseudomonadati</taxon>
        <taxon>Pseudomonadota</taxon>
        <taxon>Alphaproteobacteria</taxon>
        <taxon>Rhodobacterales</taxon>
        <taxon>Rhodobacter group</taxon>
        <taxon>Rhodobacter</taxon>
    </lineage>
</organism>
<evidence type="ECO:0000313" key="1">
    <source>
        <dbReference type="EMBL" id="SDG22694.1"/>
    </source>
</evidence>
<sequence>MMLPEFSPTIAPEMCAAINTMLRQIAADHDVRILFAVESGSRAWGFPSPDSDYDVRFVYAHRPDWYLSLHPGRDVIELPISDVLDVNGWDIRKALNLLIKPNPVLLEWLSSPVRYSWSQAADRLVTLSQRVAVGNACHHHYLHLAEGQWRRHIGEAEDIRYKKLFYVLRPALALRWLRRYPGIAPPMNLHQMCAGLNLSDDEMAEISRLLDLKSQSREIGTGPRIPLIDALIGAEFYSARARRDVAPVADDLHPEAEDLFRAIVKEDW</sequence>
<reference evidence="1 2" key="1">
    <citation type="submission" date="2016-10" db="EMBL/GenBank/DDBJ databases">
        <authorList>
            <person name="de Groot N.N."/>
        </authorList>
    </citation>
    <scope>NUCLEOTIDE SEQUENCE [LARGE SCALE GENOMIC DNA]</scope>
    <source>
        <strain evidence="2">DSM 938 / 37b4</strain>
    </source>
</reference>
<dbReference type="PANTHER" id="PTHR34817:SF2">
    <property type="entry name" value="NUCLEOTIDYLTRANSFERASE"/>
    <property type="match status" value="1"/>
</dbReference>